<protein>
    <recommendedName>
        <fullName evidence="3">DUF3868 domain-containing protein</fullName>
    </recommendedName>
</protein>
<evidence type="ECO:0000313" key="2">
    <source>
        <dbReference type="Proteomes" id="UP000461276"/>
    </source>
</evidence>
<gene>
    <name evidence="1" type="ORF">GKD67_05415</name>
</gene>
<dbReference type="PROSITE" id="PS51257">
    <property type="entry name" value="PROKAR_LIPOPROTEIN"/>
    <property type="match status" value="1"/>
</dbReference>
<reference evidence="1 2" key="1">
    <citation type="journal article" date="2019" name="Nat. Med.">
        <title>A library of human gut bacterial isolates paired with longitudinal multiomics data enables mechanistic microbiome research.</title>
        <authorList>
            <person name="Poyet M."/>
            <person name="Groussin M."/>
            <person name="Gibbons S.M."/>
            <person name="Avila-Pacheco J."/>
            <person name="Jiang X."/>
            <person name="Kearney S.M."/>
            <person name="Perrotta A.R."/>
            <person name="Berdy B."/>
            <person name="Zhao S."/>
            <person name="Lieberman T.D."/>
            <person name="Swanson P.K."/>
            <person name="Smith M."/>
            <person name="Roesemann S."/>
            <person name="Alexander J.E."/>
            <person name="Rich S.A."/>
            <person name="Livny J."/>
            <person name="Vlamakis H."/>
            <person name="Clish C."/>
            <person name="Bullock K."/>
            <person name="Deik A."/>
            <person name="Scott J."/>
            <person name="Pierce K.A."/>
            <person name="Xavier R.J."/>
            <person name="Alm E.J."/>
        </authorList>
    </citation>
    <scope>NUCLEOTIDE SEQUENCE [LARGE SCALE GENOMIC DNA]</scope>
    <source>
        <strain evidence="1 2">BIOML-A9</strain>
    </source>
</reference>
<proteinExistence type="predicted"/>
<evidence type="ECO:0008006" key="3">
    <source>
        <dbReference type="Google" id="ProtNLM"/>
    </source>
</evidence>
<dbReference type="AlphaFoldDB" id="A0A7K0GT63"/>
<dbReference type="InterPro" id="IPR036737">
    <property type="entry name" value="OmpA-like_sf"/>
</dbReference>
<evidence type="ECO:0000313" key="1">
    <source>
        <dbReference type="EMBL" id="MRY92671.1"/>
    </source>
</evidence>
<comment type="caution">
    <text evidence="1">The sequence shown here is derived from an EMBL/GenBank/DDBJ whole genome shotgun (WGS) entry which is preliminary data.</text>
</comment>
<accession>A0A7K0GT63</accession>
<dbReference type="RefSeq" id="WP_121956356.1">
    <property type="nucleotide sequence ID" value="NZ_CP103079.1"/>
</dbReference>
<dbReference type="Gene3D" id="3.30.1330.60">
    <property type="entry name" value="OmpA-like domain"/>
    <property type="match status" value="1"/>
</dbReference>
<dbReference type="Proteomes" id="UP000461276">
    <property type="component" value="Unassembled WGS sequence"/>
</dbReference>
<sequence length="437" mass="49388">MRFHSQKLLVALFSLGIFGSCSPVKTPVGVSVSPRLGEVMLDPSSKGTVKMKFQVPVDYLSKRGRLLITPRLVVPDGEVADMYEPVAVDAPVYAKKIYRKKVLEGYVDSLSGQVVRADRWSELMEIPYETRVAVPEGWDDAYIDALVSVEGCASCGIIDTLFVAKLRQSEPVDTFSLQWIRPTLAKRPKVMEGKGIAVLQFTINRSDIDGSLGDNRAELEKMAKTLRPILEDSLASVHSIHIIGMASADGPFGFNTNLAYQRAVAAGRWLQDRMAIAPEMKERILADVRPEGWEPVLEAMRQAGDPDAADVEAILERYPADSNNDDVQEREIRRLSCWERIRTNYLQRDRKVEYRYTYTLKSFTSDEELLRMYATRPDAFSEEEFFRVAELMPSLTEKIEAYRKLLAYYPASEVGKNNLAVLEHEWQMMNSRKGGVK</sequence>
<dbReference type="EMBL" id="WKMY01000002">
    <property type="protein sequence ID" value="MRY92671.1"/>
    <property type="molecule type" value="Genomic_DNA"/>
</dbReference>
<organism evidence="1 2">
    <name type="scientific">Parabacteroides distasonis</name>
    <dbReference type="NCBI Taxonomy" id="823"/>
    <lineage>
        <taxon>Bacteria</taxon>
        <taxon>Pseudomonadati</taxon>
        <taxon>Bacteroidota</taxon>
        <taxon>Bacteroidia</taxon>
        <taxon>Bacteroidales</taxon>
        <taxon>Tannerellaceae</taxon>
        <taxon>Parabacteroides</taxon>
    </lineage>
</organism>
<name>A0A7K0GT63_PARDI</name>